<keyword evidence="2" id="KW-1185">Reference proteome</keyword>
<reference evidence="1 2" key="1">
    <citation type="submission" date="2016-08" db="EMBL/GenBank/DDBJ databases">
        <title>Genome sequence of Clavibacter michiganensis subsp. michiganensis strain CASJ007.</title>
        <authorList>
            <person name="Thapa S.P."/>
            <person name="Coaker G."/>
        </authorList>
    </citation>
    <scope>NUCLEOTIDE SEQUENCE [LARGE SCALE GENOMIC DNA]</scope>
    <source>
        <strain evidence="1">CASJ007</strain>
    </source>
</reference>
<proteinExistence type="predicted"/>
<dbReference type="EMBL" id="MDHH01000001">
    <property type="protein sequence ID" value="OUE03901.1"/>
    <property type="molecule type" value="Genomic_DNA"/>
</dbReference>
<protein>
    <submittedName>
        <fullName evidence="1">Uncharacterized protein</fullName>
    </submittedName>
</protein>
<dbReference type="Proteomes" id="UP000195062">
    <property type="component" value="Unassembled WGS sequence"/>
</dbReference>
<evidence type="ECO:0000313" key="2">
    <source>
        <dbReference type="Proteomes" id="UP000195062"/>
    </source>
</evidence>
<gene>
    <name evidence="1" type="ORF">CMMCAS07_03070</name>
</gene>
<name>A0A1Y3FL64_CLAMM</name>
<dbReference type="AlphaFoldDB" id="A0A1Y3FL64"/>
<comment type="caution">
    <text evidence="1">The sequence shown here is derived from an EMBL/GenBank/DDBJ whole genome shotgun (WGS) entry which is preliminary data.</text>
</comment>
<sequence length="29" mass="3073">MTTTSTTYARTISHRIDEVAATASSRSAS</sequence>
<organism evidence="1 2">
    <name type="scientific">Clavibacter michiganensis subsp. michiganensis</name>
    <dbReference type="NCBI Taxonomy" id="33013"/>
    <lineage>
        <taxon>Bacteria</taxon>
        <taxon>Bacillati</taxon>
        <taxon>Actinomycetota</taxon>
        <taxon>Actinomycetes</taxon>
        <taxon>Micrococcales</taxon>
        <taxon>Microbacteriaceae</taxon>
        <taxon>Clavibacter</taxon>
    </lineage>
</organism>
<evidence type="ECO:0000313" key="1">
    <source>
        <dbReference type="EMBL" id="OUE03901.1"/>
    </source>
</evidence>
<accession>A0A1Y3FL64</accession>